<accession>A0AAV9WFE9</accession>
<name>A0AAV9WFE9_9PEZI</name>
<dbReference type="AlphaFoldDB" id="A0AAV9WFE9"/>
<gene>
    <name evidence="1" type="ORF">TWF481_005604</name>
</gene>
<organism evidence="1 2">
    <name type="scientific">Arthrobotrys musiformis</name>
    <dbReference type="NCBI Taxonomy" id="47236"/>
    <lineage>
        <taxon>Eukaryota</taxon>
        <taxon>Fungi</taxon>
        <taxon>Dikarya</taxon>
        <taxon>Ascomycota</taxon>
        <taxon>Pezizomycotina</taxon>
        <taxon>Orbiliomycetes</taxon>
        <taxon>Orbiliales</taxon>
        <taxon>Orbiliaceae</taxon>
        <taxon>Arthrobotrys</taxon>
    </lineage>
</organism>
<dbReference type="EMBL" id="JAVHJL010000003">
    <property type="protein sequence ID" value="KAK6507156.1"/>
    <property type="molecule type" value="Genomic_DNA"/>
</dbReference>
<sequence length="209" mass="24275">MSLPFDPQYKEKVEQLEWPEELSEFKQPFDEYAAIVDAAWKAAEESSSSPSEIKEKFQASIAEHKKSHAELQKQVVAKIKDFPEFDQKAGVIILTNGWDIRIYNNLAVPIGNMTKYTTYGHWDFSPDDVIQPGDYSYFDIGEDLLGRCNMDVHYTVWNTWDNKPDIHLKWVFSYGTTEEFRADVAPGYAQPYYKVDADGYKRNFTIYHS</sequence>
<keyword evidence="2" id="KW-1185">Reference proteome</keyword>
<evidence type="ECO:0000313" key="1">
    <source>
        <dbReference type="EMBL" id="KAK6507156.1"/>
    </source>
</evidence>
<protein>
    <submittedName>
        <fullName evidence="1">Uncharacterized protein</fullName>
    </submittedName>
</protein>
<dbReference type="Proteomes" id="UP001370758">
    <property type="component" value="Unassembled WGS sequence"/>
</dbReference>
<proteinExistence type="predicted"/>
<comment type="caution">
    <text evidence="1">The sequence shown here is derived from an EMBL/GenBank/DDBJ whole genome shotgun (WGS) entry which is preliminary data.</text>
</comment>
<reference evidence="1 2" key="1">
    <citation type="submission" date="2023-08" db="EMBL/GenBank/DDBJ databases">
        <authorList>
            <person name="Palmer J.M."/>
        </authorList>
    </citation>
    <scope>NUCLEOTIDE SEQUENCE [LARGE SCALE GENOMIC DNA]</scope>
    <source>
        <strain evidence="1 2">TWF481</strain>
    </source>
</reference>
<evidence type="ECO:0000313" key="2">
    <source>
        <dbReference type="Proteomes" id="UP001370758"/>
    </source>
</evidence>